<proteinExistence type="predicted"/>
<organism evidence="3 4">
    <name type="scientific">Thermothielavioides terrestris (strain ATCC 38088 / NRRL 8126)</name>
    <name type="common">Thielavia terrestris</name>
    <dbReference type="NCBI Taxonomy" id="578455"/>
    <lineage>
        <taxon>Eukaryota</taxon>
        <taxon>Fungi</taxon>
        <taxon>Dikarya</taxon>
        <taxon>Ascomycota</taxon>
        <taxon>Pezizomycotina</taxon>
        <taxon>Sordariomycetes</taxon>
        <taxon>Sordariomycetidae</taxon>
        <taxon>Sordariales</taxon>
        <taxon>Chaetomiaceae</taxon>
        <taxon>Thermothielavioides</taxon>
        <taxon>Thermothielavioides terrestris</taxon>
    </lineage>
</organism>
<keyword evidence="2" id="KW-0812">Transmembrane</keyword>
<feature type="region of interest" description="Disordered" evidence="1">
    <location>
        <begin position="1"/>
        <end position="31"/>
    </location>
</feature>
<keyword evidence="4" id="KW-1185">Reference proteome</keyword>
<protein>
    <submittedName>
        <fullName evidence="3">Uncharacterized protein</fullName>
    </submittedName>
</protein>
<evidence type="ECO:0000313" key="4">
    <source>
        <dbReference type="Proteomes" id="UP000008181"/>
    </source>
</evidence>
<dbReference type="RefSeq" id="XP_003653028.1">
    <property type="nucleotide sequence ID" value="XM_003652980.1"/>
</dbReference>
<evidence type="ECO:0000256" key="2">
    <source>
        <dbReference type="SAM" id="Phobius"/>
    </source>
</evidence>
<keyword evidence="2" id="KW-1133">Transmembrane helix</keyword>
<dbReference type="Proteomes" id="UP000008181">
    <property type="component" value="Chromosome 2"/>
</dbReference>
<sequence>MASPALTVPAGPSEPKGVERQQRDGRDPATHKRLVLQLHGVVAVAAAAAAGGGGTVVVGMLWTPDLS</sequence>
<evidence type="ECO:0000256" key="1">
    <source>
        <dbReference type="SAM" id="MobiDB-lite"/>
    </source>
</evidence>
<feature type="compositionally biased region" description="Basic and acidic residues" evidence="1">
    <location>
        <begin position="16"/>
        <end position="30"/>
    </location>
</feature>
<dbReference type="GeneID" id="11521060"/>
<keyword evidence="2" id="KW-0472">Membrane</keyword>
<reference evidence="3 4" key="1">
    <citation type="journal article" date="2011" name="Nat. Biotechnol.">
        <title>Comparative genomic analysis of the thermophilic biomass-degrading fungi Myceliophthora thermophila and Thielavia terrestris.</title>
        <authorList>
            <person name="Berka R.M."/>
            <person name="Grigoriev I.V."/>
            <person name="Otillar R."/>
            <person name="Salamov A."/>
            <person name="Grimwood J."/>
            <person name="Reid I."/>
            <person name="Ishmael N."/>
            <person name="John T."/>
            <person name="Darmond C."/>
            <person name="Moisan M.-C."/>
            <person name="Henrissat B."/>
            <person name="Coutinho P.M."/>
            <person name="Lombard V."/>
            <person name="Natvig D.O."/>
            <person name="Lindquist E."/>
            <person name="Schmutz J."/>
            <person name="Lucas S."/>
            <person name="Harris P."/>
            <person name="Powlowski J."/>
            <person name="Bellemare A."/>
            <person name="Taylor D."/>
            <person name="Butler G."/>
            <person name="de Vries R.P."/>
            <person name="Allijn I.E."/>
            <person name="van den Brink J."/>
            <person name="Ushinsky S."/>
            <person name="Storms R."/>
            <person name="Powell A.J."/>
            <person name="Paulsen I.T."/>
            <person name="Elbourne L.D.H."/>
            <person name="Baker S.E."/>
            <person name="Magnuson J."/>
            <person name="LaBoissiere S."/>
            <person name="Clutterbuck A.J."/>
            <person name="Martinez D."/>
            <person name="Wogulis M."/>
            <person name="de Leon A.L."/>
            <person name="Rey M.W."/>
            <person name="Tsang A."/>
        </authorList>
    </citation>
    <scope>NUCLEOTIDE SEQUENCE [LARGE SCALE GENOMIC DNA]</scope>
    <source>
        <strain evidence="4">ATCC 38088 / NRRL 8126</strain>
    </source>
</reference>
<dbReference type="HOGENOM" id="CLU_2814218_0_0_1"/>
<accession>G2R2L6</accession>
<dbReference type="EMBL" id="CP003010">
    <property type="protein sequence ID" value="AEO66692.1"/>
    <property type="molecule type" value="Genomic_DNA"/>
</dbReference>
<dbReference type="AlphaFoldDB" id="G2R2L6"/>
<feature type="transmembrane region" description="Helical" evidence="2">
    <location>
        <begin position="41"/>
        <end position="62"/>
    </location>
</feature>
<gene>
    <name evidence="3" type="ORF">THITE_2114983</name>
</gene>
<dbReference type="KEGG" id="ttt:THITE_2114983"/>
<evidence type="ECO:0000313" key="3">
    <source>
        <dbReference type="EMBL" id="AEO66692.1"/>
    </source>
</evidence>
<name>G2R2L6_THETT</name>